<sequence length="202" mass="22475">MFHITPFSPMETLTMTVMLLGLLIFLGMHSVRILADDWRSAQIQRMGELPWKAAYSVVSIIGLALAIWGYGQTRLDPVWVWQPPLGLRHVVSLFMIPAFVLLVAAYVPRNHLKAKLGHTMILAVKLWAFAHLLANGRLSDIVLFGAFLLWAVLDFRAARRRPRPEIAAPSVVGTVATVVIGLAAYVVFALYLHAWLIGVPVM</sequence>
<organism evidence="7 8">
    <name type="scientific">Halomonas saccharevitans</name>
    <dbReference type="NCBI Taxonomy" id="416872"/>
    <lineage>
        <taxon>Bacteria</taxon>
        <taxon>Pseudomonadati</taxon>
        <taxon>Pseudomonadota</taxon>
        <taxon>Gammaproteobacteria</taxon>
        <taxon>Oceanospirillales</taxon>
        <taxon>Halomonadaceae</taxon>
        <taxon>Halomonas</taxon>
    </lineage>
</organism>
<dbReference type="InterPro" id="IPR009915">
    <property type="entry name" value="NnrU_dom"/>
</dbReference>
<keyword evidence="4 5" id="KW-0472">Membrane</keyword>
<evidence type="ECO:0000313" key="7">
    <source>
        <dbReference type="EMBL" id="SFT73423.1"/>
    </source>
</evidence>
<proteinExistence type="predicted"/>
<evidence type="ECO:0000313" key="8">
    <source>
        <dbReference type="Proteomes" id="UP000199594"/>
    </source>
</evidence>
<evidence type="ECO:0000256" key="1">
    <source>
        <dbReference type="ARBA" id="ARBA00004141"/>
    </source>
</evidence>
<dbReference type="EMBL" id="FPAQ01000017">
    <property type="protein sequence ID" value="SFT73423.1"/>
    <property type="molecule type" value="Genomic_DNA"/>
</dbReference>
<keyword evidence="3 5" id="KW-1133">Transmembrane helix</keyword>
<gene>
    <name evidence="7" type="ORF">SAMN04487956_11726</name>
</gene>
<evidence type="ECO:0000256" key="3">
    <source>
        <dbReference type="ARBA" id="ARBA00022989"/>
    </source>
</evidence>
<feature type="transmembrane region" description="Helical" evidence="5">
    <location>
        <begin position="52"/>
        <end position="70"/>
    </location>
</feature>
<keyword evidence="2 5" id="KW-0812">Transmembrane</keyword>
<name>A0A1I7AEU1_9GAMM</name>
<dbReference type="Pfam" id="PF07298">
    <property type="entry name" value="NnrU"/>
    <property type="match status" value="1"/>
</dbReference>
<comment type="subcellular location">
    <subcellularLocation>
        <location evidence="1">Membrane</location>
        <topology evidence="1">Multi-pass membrane protein</topology>
    </subcellularLocation>
</comment>
<feature type="domain" description="NnrU" evidence="6">
    <location>
        <begin position="17"/>
        <end position="200"/>
    </location>
</feature>
<evidence type="ECO:0000256" key="2">
    <source>
        <dbReference type="ARBA" id="ARBA00022692"/>
    </source>
</evidence>
<evidence type="ECO:0000259" key="6">
    <source>
        <dbReference type="Pfam" id="PF07298"/>
    </source>
</evidence>
<accession>A0A1I7AEU1</accession>
<reference evidence="7 8" key="1">
    <citation type="submission" date="2016-10" db="EMBL/GenBank/DDBJ databases">
        <authorList>
            <person name="de Groot N.N."/>
        </authorList>
    </citation>
    <scope>NUCLEOTIDE SEQUENCE [LARGE SCALE GENOMIC DNA]</scope>
    <source>
        <strain evidence="7 8">CGMCC 1.6493</strain>
    </source>
</reference>
<dbReference type="Proteomes" id="UP000199594">
    <property type="component" value="Unassembled WGS sequence"/>
</dbReference>
<feature type="transmembrane region" description="Helical" evidence="5">
    <location>
        <begin position="170"/>
        <end position="192"/>
    </location>
</feature>
<dbReference type="AlphaFoldDB" id="A0A1I7AEU1"/>
<protein>
    <submittedName>
        <fullName evidence="7">Uncharacterized membrane protein</fullName>
    </submittedName>
</protein>
<evidence type="ECO:0000256" key="4">
    <source>
        <dbReference type="ARBA" id="ARBA00023136"/>
    </source>
</evidence>
<feature type="transmembrane region" description="Helical" evidence="5">
    <location>
        <begin position="12"/>
        <end position="31"/>
    </location>
</feature>
<feature type="transmembrane region" description="Helical" evidence="5">
    <location>
        <begin position="90"/>
        <end position="107"/>
    </location>
</feature>
<evidence type="ECO:0000256" key="5">
    <source>
        <dbReference type="SAM" id="Phobius"/>
    </source>
</evidence>
<dbReference type="GO" id="GO:0016020">
    <property type="term" value="C:membrane"/>
    <property type="evidence" value="ECO:0007669"/>
    <property type="project" value="UniProtKB-SubCell"/>
</dbReference>